<reference evidence="2" key="1">
    <citation type="submission" date="2021-02" db="EMBL/GenBank/DDBJ databases">
        <title>First Annotated Genome of the Yellow-green Alga Tribonema minus.</title>
        <authorList>
            <person name="Mahan K.M."/>
        </authorList>
    </citation>
    <scope>NUCLEOTIDE SEQUENCE</scope>
    <source>
        <strain evidence="2">UTEX B ZZ1240</strain>
    </source>
</reference>
<protein>
    <submittedName>
        <fullName evidence="2">Uncharacterized protein</fullName>
    </submittedName>
</protein>
<evidence type="ECO:0000256" key="1">
    <source>
        <dbReference type="SAM" id="MobiDB-lite"/>
    </source>
</evidence>
<feature type="region of interest" description="Disordered" evidence="1">
    <location>
        <begin position="228"/>
        <end position="257"/>
    </location>
</feature>
<sequence length="257" mass="27112">MSDDERAFRRVMASGTGRQRFDREVDKLLKRRAERSPSNGWASLLTSLFGWTTATAAEEKPPENPWAERRASAATQRTYTGASVGSGDNEQQDDVDIAERWSRPQRTAQHQWVPPRRRGSGAAAKSSSGSDSDGISSLSSAFSGGGDGNVEDDDVSDDDLVDADVFVKIVDTSVAALGYAWSAALSAGTFLGKVAGGAWAAWNGAAEQLPPTSTAAAAVAADVDDLTGRSRRGGTYGSQAELRRHHSYRSGGSSVAA</sequence>
<evidence type="ECO:0000313" key="3">
    <source>
        <dbReference type="Proteomes" id="UP000664859"/>
    </source>
</evidence>
<feature type="region of interest" description="Disordered" evidence="1">
    <location>
        <begin position="55"/>
        <end position="156"/>
    </location>
</feature>
<dbReference type="AlphaFoldDB" id="A0A835YX30"/>
<organism evidence="2 3">
    <name type="scientific">Tribonema minus</name>
    <dbReference type="NCBI Taxonomy" id="303371"/>
    <lineage>
        <taxon>Eukaryota</taxon>
        <taxon>Sar</taxon>
        <taxon>Stramenopiles</taxon>
        <taxon>Ochrophyta</taxon>
        <taxon>PX clade</taxon>
        <taxon>Xanthophyceae</taxon>
        <taxon>Tribonematales</taxon>
        <taxon>Tribonemataceae</taxon>
        <taxon>Tribonema</taxon>
    </lineage>
</organism>
<proteinExistence type="predicted"/>
<gene>
    <name evidence="2" type="ORF">JKP88DRAFT_278134</name>
</gene>
<dbReference type="Proteomes" id="UP000664859">
    <property type="component" value="Unassembled WGS sequence"/>
</dbReference>
<feature type="compositionally biased region" description="Polar residues" evidence="1">
    <location>
        <begin position="73"/>
        <end position="89"/>
    </location>
</feature>
<feature type="compositionally biased region" description="Basic and acidic residues" evidence="1">
    <location>
        <begin position="57"/>
        <end position="71"/>
    </location>
</feature>
<name>A0A835YX30_9STRA</name>
<evidence type="ECO:0000313" key="2">
    <source>
        <dbReference type="EMBL" id="KAG5182474.1"/>
    </source>
</evidence>
<keyword evidence="3" id="KW-1185">Reference proteome</keyword>
<accession>A0A835YX30</accession>
<comment type="caution">
    <text evidence="2">The sequence shown here is derived from an EMBL/GenBank/DDBJ whole genome shotgun (WGS) entry which is preliminary data.</text>
</comment>
<feature type="compositionally biased region" description="Low complexity" evidence="1">
    <location>
        <begin position="120"/>
        <end position="142"/>
    </location>
</feature>
<dbReference type="EMBL" id="JAFCMP010000246">
    <property type="protein sequence ID" value="KAG5182474.1"/>
    <property type="molecule type" value="Genomic_DNA"/>
</dbReference>